<dbReference type="GO" id="GO:0015074">
    <property type="term" value="P:DNA integration"/>
    <property type="evidence" value="ECO:0007669"/>
    <property type="project" value="InterPro"/>
</dbReference>
<organism evidence="2">
    <name type="scientific">Tanacetum cinerariifolium</name>
    <name type="common">Dalmatian daisy</name>
    <name type="synonym">Chrysanthemum cinerariifolium</name>
    <dbReference type="NCBI Taxonomy" id="118510"/>
    <lineage>
        <taxon>Eukaryota</taxon>
        <taxon>Viridiplantae</taxon>
        <taxon>Streptophyta</taxon>
        <taxon>Embryophyta</taxon>
        <taxon>Tracheophyta</taxon>
        <taxon>Spermatophyta</taxon>
        <taxon>Magnoliopsida</taxon>
        <taxon>eudicotyledons</taxon>
        <taxon>Gunneridae</taxon>
        <taxon>Pentapetalae</taxon>
        <taxon>asterids</taxon>
        <taxon>campanulids</taxon>
        <taxon>Asterales</taxon>
        <taxon>Asteraceae</taxon>
        <taxon>Asteroideae</taxon>
        <taxon>Anthemideae</taxon>
        <taxon>Anthemidinae</taxon>
        <taxon>Tanacetum</taxon>
    </lineage>
</organism>
<dbReference type="SUPFAM" id="SSF53098">
    <property type="entry name" value="Ribonuclease H-like"/>
    <property type="match status" value="1"/>
</dbReference>
<feature type="non-terminal residue" evidence="2">
    <location>
        <position position="65"/>
    </location>
</feature>
<evidence type="ECO:0000259" key="1">
    <source>
        <dbReference type="PROSITE" id="PS50994"/>
    </source>
</evidence>
<sequence>MDFIDALPVSQGKSTILVAVDTLSEYADFIPVTHPYKANTVAQPFLDYIYKLHGLSKSIVSDRDK</sequence>
<comment type="caution">
    <text evidence="2">The sequence shown here is derived from an EMBL/GenBank/DDBJ whole genome shotgun (WGS) entry which is preliminary data.</text>
</comment>
<dbReference type="EMBL" id="BKCJ011357405">
    <property type="protein sequence ID" value="GFD25033.1"/>
    <property type="molecule type" value="Genomic_DNA"/>
</dbReference>
<dbReference type="Gene3D" id="3.30.420.10">
    <property type="entry name" value="Ribonuclease H-like superfamily/Ribonuclease H"/>
    <property type="match status" value="1"/>
</dbReference>
<name>A0A699USF6_TANCI</name>
<reference evidence="2" key="1">
    <citation type="journal article" date="2019" name="Sci. Rep.">
        <title>Draft genome of Tanacetum cinerariifolium, the natural source of mosquito coil.</title>
        <authorList>
            <person name="Yamashiro T."/>
            <person name="Shiraishi A."/>
            <person name="Satake H."/>
            <person name="Nakayama K."/>
        </authorList>
    </citation>
    <scope>NUCLEOTIDE SEQUENCE</scope>
</reference>
<proteinExistence type="predicted"/>
<dbReference type="InterPro" id="IPR012337">
    <property type="entry name" value="RNaseH-like_sf"/>
</dbReference>
<dbReference type="InterPro" id="IPR001584">
    <property type="entry name" value="Integrase_cat-core"/>
</dbReference>
<keyword evidence="2" id="KW-0808">Transferase</keyword>
<dbReference type="AlphaFoldDB" id="A0A699USF6"/>
<dbReference type="GO" id="GO:0003676">
    <property type="term" value="F:nucleic acid binding"/>
    <property type="evidence" value="ECO:0007669"/>
    <property type="project" value="InterPro"/>
</dbReference>
<dbReference type="GO" id="GO:0016740">
    <property type="term" value="F:transferase activity"/>
    <property type="evidence" value="ECO:0007669"/>
    <property type="project" value="UniProtKB-KW"/>
</dbReference>
<gene>
    <name evidence="2" type="ORF">Tci_897002</name>
</gene>
<dbReference type="PROSITE" id="PS50994">
    <property type="entry name" value="INTEGRASE"/>
    <property type="match status" value="1"/>
</dbReference>
<protein>
    <submittedName>
        <fullName evidence="2">Putative nucleotidyltransferase, ribonuclease H</fullName>
    </submittedName>
</protein>
<evidence type="ECO:0000313" key="2">
    <source>
        <dbReference type="EMBL" id="GFD25033.1"/>
    </source>
</evidence>
<feature type="domain" description="Integrase catalytic" evidence="1">
    <location>
        <begin position="1"/>
        <end position="65"/>
    </location>
</feature>
<dbReference type="PANTHER" id="PTHR35046:SF18">
    <property type="entry name" value="RNA-DIRECTED DNA POLYMERASE"/>
    <property type="match status" value="1"/>
</dbReference>
<dbReference type="InterPro" id="IPR036397">
    <property type="entry name" value="RNaseH_sf"/>
</dbReference>
<accession>A0A699USF6</accession>
<dbReference type="PANTHER" id="PTHR35046">
    <property type="entry name" value="ZINC KNUCKLE (CCHC-TYPE) FAMILY PROTEIN"/>
    <property type="match status" value="1"/>
</dbReference>